<dbReference type="Gene3D" id="3.30.450.20">
    <property type="entry name" value="PAS domain"/>
    <property type="match status" value="1"/>
</dbReference>
<evidence type="ECO:0000259" key="13">
    <source>
        <dbReference type="PROSITE" id="PS50885"/>
    </source>
</evidence>
<dbReference type="SUPFAM" id="SSF141371">
    <property type="entry name" value="PilZ domain-like"/>
    <property type="match status" value="1"/>
</dbReference>
<feature type="transmembrane region" description="Helical" evidence="10">
    <location>
        <begin position="192"/>
        <end position="211"/>
    </location>
</feature>
<gene>
    <name evidence="14" type="ORF">RPMA_08580</name>
</gene>
<dbReference type="PANTHER" id="PTHR32089:SF112">
    <property type="entry name" value="LYSOZYME-LIKE PROTEIN-RELATED"/>
    <property type="match status" value="1"/>
</dbReference>
<accession>A0ABX8A777</accession>
<evidence type="ECO:0000313" key="14">
    <source>
        <dbReference type="EMBL" id="QUS38876.1"/>
    </source>
</evidence>
<dbReference type="Gene3D" id="6.10.340.10">
    <property type="match status" value="1"/>
</dbReference>
<dbReference type="InterPro" id="IPR004089">
    <property type="entry name" value="MCPsignal_dom"/>
</dbReference>
<dbReference type="InterPro" id="IPR033480">
    <property type="entry name" value="sCache_2"/>
</dbReference>
<evidence type="ECO:0000256" key="10">
    <source>
        <dbReference type="SAM" id="Phobius"/>
    </source>
</evidence>
<keyword evidence="5 10" id="KW-1133">Transmembrane helix</keyword>
<dbReference type="SMART" id="SM00304">
    <property type="entry name" value="HAMP"/>
    <property type="match status" value="1"/>
</dbReference>
<evidence type="ECO:0000256" key="1">
    <source>
        <dbReference type="ARBA" id="ARBA00004429"/>
    </source>
</evidence>
<dbReference type="PROSITE" id="PS50111">
    <property type="entry name" value="CHEMOTAXIS_TRANSDUC_2"/>
    <property type="match status" value="1"/>
</dbReference>
<evidence type="ECO:0000256" key="8">
    <source>
        <dbReference type="ARBA" id="ARBA00029447"/>
    </source>
</evidence>
<dbReference type="PROSITE" id="PS50885">
    <property type="entry name" value="HAMP"/>
    <property type="match status" value="1"/>
</dbReference>
<evidence type="ECO:0000313" key="15">
    <source>
        <dbReference type="Proteomes" id="UP000682843"/>
    </source>
</evidence>
<keyword evidence="6 10" id="KW-0472">Membrane</keyword>
<proteinExistence type="inferred from homology"/>
<evidence type="ECO:0000259" key="12">
    <source>
        <dbReference type="PROSITE" id="PS50192"/>
    </source>
</evidence>
<dbReference type="Gene3D" id="1.10.287.950">
    <property type="entry name" value="Methyl-accepting chemotaxis protein"/>
    <property type="match status" value="1"/>
</dbReference>
<feature type="transmembrane region" description="Helical" evidence="10">
    <location>
        <begin position="12"/>
        <end position="31"/>
    </location>
</feature>
<dbReference type="RefSeq" id="WP_211912416.1">
    <property type="nucleotide sequence ID" value="NZ_CP036498.1"/>
</dbReference>
<comment type="similarity">
    <text evidence="8">Belongs to the methyl-accepting chemotaxis (MCP) protein family.</text>
</comment>
<keyword evidence="2" id="KW-1003">Cell membrane</keyword>
<keyword evidence="7 9" id="KW-0807">Transducer</keyword>
<dbReference type="Pfam" id="PF00672">
    <property type="entry name" value="HAMP"/>
    <property type="match status" value="1"/>
</dbReference>
<reference evidence="14 15" key="1">
    <citation type="submission" date="2019-02" db="EMBL/GenBank/DDBJ databases">
        <title>Emended description of the genus Rhodopseudomonas and description of Rhodopseudomonas albus sp. nov., a non-phototrophic, heavy-metal-tolerant bacterium isolated from garden soil.</title>
        <authorList>
            <person name="Bao Z."/>
            <person name="Cao W.W."/>
            <person name="Sato Y."/>
            <person name="Nishizawa T."/>
            <person name="Zhao J."/>
            <person name="Guo Y."/>
            <person name="Ohta H."/>
        </authorList>
    </citation>
    <scope>NUCLEOTIDE SEQUENCE [LARGE SCALE GENOMIC DNA]</scope>
    <source>
        <strain evidence="14 15">SK50-23</strain>
    </source>
</reference>
<sequence>MKHFRFSISLRIYCIIGLSFCGLIGLAVFQANNLAYALKAQRQAELHHLGELALSIAQDEHASAKQGRISDAQAKQNAAARISKLRYDKDNYFWINDFTPRMVMHPTKPELNGSDLAGMKDPEGKPIFVDFVTLVRKSGAGYYDYQWPKPGVDEPQPKISYVAGFAPWEWVIGTGAYVDDINAQLWDNNRRIIIVALIVIGLLGLITITNARAMSRAIIVMTTAVTKLGEGDFGIALPGLKRVDELGDMARSIEQFRLKSAQQADENMHLEEQRHRTASEVTAKALQTMAETVERETNSAVGDVAMGTERMTEHAVLMSESAVTLGQNSSNVAAAAEQSLSNARTVATASAQLSASISEIAAQVNSSRALTLEAVAASGKAQVTIGKLSEAASKVGAVTNLINEIASQTNLLALNATIEAARAGIAGRGFAVVASEVKSLAEQTAKATSDIAHQITEIQQATQESVTSIGQIGEAIRNVETVSSVIAAAIEEQNVVTSEISRTVEETSNAALEVARQIARVSEEAVETGRRASDIRDGSAEIAHKVDHLRSTLVKVIRTSTSGVDRRRSPRVDLKSDGLLKIRGQEVDIVVVNLSAQAALITGLDQAKVDEAVTITIAGVPSRVSGYVARHDKSGTLIKFETSPKIERMIRDLLVDKKAA</sequence>
<keyword evidence="15" id="KW-1185">Reference proteome</keyword>
<dbReference type="PROSITE" id="PS50192">
    <property type="entry name" value="T_SNARE"/>
    <property type="match status" value="1"/>
</dbReference>
<dbReference type="Pfam" id="PF17200">
    <property type="entry name" value="sCache_2"/>
    <property type="match status" value="1"/>
</dbReference>
<dbReference type="InterPro" id="IPR003660">
    <property type="entry name" value="HAMP_dom"/>
</dbReference>
<feature type="domain" description="HAMP" evidence="13">
    <location>
        <begin position="212"/>
        <end position="265"/>
    </location>
</feature>
<evidence type="ECO:0000256" key="5">
    <source>
        <dbReference type="ARBA" id="ARBA00022989"/>
    </source>
</evidence>
<dbReference type="Pfam" id="PF00015">
    <property type="entry name" value="MCPsignal"/>
    <property type="match status" value="1"/>
</dbReference>
<dbReference type="SMART" id="SM01049">
    <property type="entry name" value="Cache_2"/>
    <property type="match status" value="1"/>
</dbReference>
<evidence type="ECO:0000256" key="2">
    <source>
        <dbReference type="ARBA" id="ARBA00022475"/>
    </source>
</evidence>
<dbReference type="SMART" id="SM00283">
    <property type="entry name" value="MA"/>
    <property type="match status" value="1"/>
</dbReference>
<evidence type="ECO:0000256" key="9">
    <source>
        <dbReference type="PROSITE-ProRule" id="PRU00284"/>
    </source>
</evidence>
<evidence type="ECO:0000256" key="3">
    <source>
        <dbReference type="ARBA" id="ARBA00022519"/>
    </source>
</evidence>
<dbReference type="CDD" id="cd06225">
    <property type="entry name" value="HAMP"/>
    <property type="match status" value="1"/>
</dbReference>
<evidence type="ECO:0000259" key="11">
    <source>
        <dbReference type="PROSITE" id="PS50111"/>
    </source>
</evidence>
<evidence type="ECO:0000256" key="6">
    <source>
        <dbReference type="ARBA" id="ARBA00023136"/>
    </source>
</evidence>
<feature type="domain" description="Methyl-accepting transducer" evidence="11">
    <location>
        <begin position="289"/>
        <end position="533"/>
    </location>
</feature>
<evidence type="ECO:0000256" key="4">
    <source>
        <dbReference type="ARBA" id="ARBA00022692"/>
    </source>
</evidence>
<dbReference type="SUPFAM" id="SSF58104">
    <property type="entry name" value="Methyl-accepting chemotaxis protein (MCP) signaling domain"/>
    <property type="match status" value="1"/>
</dbReference>
<feature type="domain" description="T-SNARE coiled-coil homology" evidence="12">
    <location>
        <begin position="459"/>
        <end position="521"/>
    </location>
</feature>
<dbReference type="InterPro" id="IPR000727">
    <property type="entry name" value="T_SNARE_dom"/>
</dbReference>
<keyword evidence="3" id="KW-0997">Cell inner membrane</keyword>
<organism evidence="14 15">
    <name type="scientific">Tardiphaga alba</name>
    <dbReference type="NCBI Taxonomy" id="340268"/>
    <lineage>
        <taxon>Bacteria</taxon>
        <taxon>Pseudomonadati</taxon>
        <taxon>Pseudomonadota</taxon>
        <taxon>Alphaproteobacteria</taxon>
        <taxon>Hyphomicrobiales</taxon>
        <taxon>Nitrobacteraceae</taxon>
        <taxon>Tardiphaga</taxon>
    </lineage>
</organism>
<evidence type="ECO:0000256" key="7">
    <source>
        <dbReference type="ARBA" id="ARBA00023224"/>
    </source>
</evidence>
<protein>
    <submittedName>
        <fullName evidence="14">HAMP domain-containing protein</fullName>
    </submittedName>
</protein>
<name>A0ABX8A777_9BRAD</name>
<dbReference type="Proteomes" id="UP000682843">
    <property type="component" value="Chromosome"/>
</dbReference>
<keyword evidence="4 10" id="KW-0812">Transmembrane</keyword>
<dbReference type="EMBL" id="CP036498">
    <property type="protein sequence ID" value="QUS38876.1"/>
    <property type="molecule type" value="Genomic_DNA"/>
</dbReference>
<dbReference type="PANTHER" id="PTHR32089">
    <property type="entry name" value="METHYL-ACCEPTING CHEMOTAXIS PROTEIN MCPB"/>
    <property type="match status" value="1"/>
</dbReference>
<comment type="subcellular location">
    <subcellularLocation>
        <location evidence="1">Cell inner membrane</location>
        <topology evidence="1">Multi-pass membrane protein</topology>
    </subcellularLocation>
</comment>